<evidence type="ECO:0000256" key="9">
    <source>
        <dbReference type="ARBA" id="ARBA00022827"/>
    </source>
</evidence>
<dbReference type="GO" id="GO:0008531">
    <property type="term" value="F:riboflavin kinase activity"/>
    <property type="evidence" value="ECO:0007669"/>
    <property type="project" value="UniProtKB-UniRule"/>
</dbReference>
<dbReference type="NCBIfam" id="NF004160">
    <property type="entry name" value="PRK05627.1-3"/>
    <property type="match status" value="1"/>
</dbReference>
<keyword evidence="7 14" id="KW-0547">Nucleotide-binding</keyword>
<evidence type="ECO:0000256" key="11">
    <source>
        <dbReference type="ARBA" id="ARBA00023268"/>
    </source>
</evidence>
<dbReference type="InterPro" id="IPR015865">
    <property type="entry name" value="Riboflavin_kinase_bac/euk"/>
</dbReference>
<accession>A0A9D0ZBE7</accession>
<evidence type="ECO:0000256" key="14">
    <source>
        <dbReference type="PIRNR" id="PIRNR004491"/>
    </source>
</evidence>
<dbReference type="SUPFAM" id="SSF82114">
    <property type="entry name" value="Riboflavin kinase-like"/>
    <property type="match status" value="1"/>
</dbReference>
<comment type="pathway">
    <text evidence="1 14">Cofactor biosynthesis; FAD biosynthesis; FAD from FMN: step 1/1.</text>
</comment>
<comment type="similarity">
    <text evidence="14">Belongs to the ribF family.</text>
</comment>
<keyword evidence="6 14" id="KW-0548">Nucleotidyltransferase</keyword>
<keyword evidence="9 14" id="KW-0274">FAD</keyword>
<dbReference type="SMART" id="SM00904">
    <property type="entry name" value="Flavokinase"/>
    <property type="match status" value="1"/>
</dbReference>
<organism evidence="16 17">
    <name type="scientific">Candidatus Onthenecus intestinigallinarum</name>
    <dbReference type="NCBI Taxonomy" id="2840875"/>
    <lineage>
        <taxon>Bacteria</taxon>
        <taxon>Bacillati</taxon>
        <taxon>Bacillota</taxon>
        <taxon>Clostridia</taxon>
        <taxon>Eubacteriales</taxon>
        <taxon>Candidatus Onthenecus</taxon>
    </lineage>
</organism>
<keyword evidence="3 14" id="KW-0285">Flavoprotein</keyword>
<comment type="pathway">
    <text evidence="2 14">Cofactor biosynthesis; FMN biosynthesis; FMN from riboflavin (ATP route): step 1/1.</text>
</comment>
<dbReference type="PIRSF" id="PIRSF004491">
    <property type="entry name" value="FAD_Synth"/>
    <property type="match status" value="1"/>
</dbReference>
<name>A0A9D0ZBE7_9FIRM</name>
<keyword evidence="4 14" id="KW-0288">FMN</keyword>
<evidence type="ECO:0000256" key="10">
    <source>
        <dbReference type="ARBA" id="ARBA00022840"/>
    </source>
</evidence>
<dbReference type="Gene3D" id="2.40.30.30">
    <property type="entry name" value="Riboflavin kinase-like"/>
    <property type="match status" value="1"/>
</dbReference>
<evidence type="ECO:0000313" key="16">
    <source>
        <dbReference type="EMBL" id="HIQ72458.1"/>
    </source>
</evidence>
<comment type="catalytic activity">
    <reaction evidence="13 14">
        <text>FMN + ATP + H(+) = FAD + diphosphate</text>
        <dbReference type="Rhea" id="RHEA:17237"/>
        <dbReference type="ChEBI" id="CHEBI:15378"/>
        <dbReference type="ChEBI" id="CHEBI:30616"/>
        <dbReference type="ChEBI" id="CHEBI:33019"/>
        <dbReference type="ChEBI" id="CHEBI:57692"/>
        <dbReference type="ChEBI" id="CHEBI:58210"/>
        <dbReference type="EC" id="2.7.7.2"/>
    </reaction>
</comment>
<dbReference type="InterPro" id="IPR023465">
    <property type="entry name" value="Riboflavin_kinase_dom_sf"/>
</dbReference>
<dbReference type="AlphaFoldDB" id="A0A9D0ZBE7"/>
<keyword evidence="10 14" id="KW-0067">ATP-binding</keyword>
<evidence type="ECO:0000256" key="3">
    <source>
        <dbReference type="ARBA" id="ARBA00022630"/>
    </source>
</evidence>
<reference evidence="16" key="2">
    <citation type="journal article" date="2021" name="PeerJ">
        <title>Extensive microbial diversity within the chicken gut microbiome revealed by metagenomics and culture.</title>
        <authorList>
            <person name="Gilroy R."/>
            <person name="Ravi A."/>
            <person name="Getino M."/>
            <person name="Pursley I."/>
            <person name="Horton D.L."/>
            <person name="Alikhan N.F."/>
            <person name="Baker D."/>
            <person name="Gharbi K."/>
            <person name="Hall N."/>
            <person name="Watson M."/>
            <person name="Adriaenssens E.M."/>
            <person name="Foster-Nyarko E."/>
            <person name="Jarju S."/>
            <person name="Secka A."/>
            <person name="Antonio M."/>
            <person name="Oren A."/>
            <person name="Chaudhuri R.R."/>
            <person name="La Ragione R."/>
            <person name="Hildebrand F."/>
            <person name="Pallen M.J."/>
        </authorList>
    </citation>
    <scope>NUCLEOTIDE SEQUENCE</scope>
    <source>
        <strain evidence="16">ChiSxjej2B14-6234</strain>
    </source>
</reference>
<dbReference type="SUPFAM" id="SSF52374">
    <property type="entry name" value="Nucleotidylyl transferase"/>
    <property type="match status" value="1"/>
</dbReference>
<dbReference type="Pfam" id="PF01687">
    <property type="entry name" value="Flavokinase"/>
    <property type="match status" value="1"/>
</dbReference>
<evidence type="ECO:0000313" key="17">
    <source>
        <dbReference type="Proteomes" id="UP000886887"/>
    </source>
</evidence>
<dbReference type="GO" id="GO:0006747">
    <property type="term" value="P:FAD biosynthetic process"/>
    <property type="evidence" value="ECO:0007669"/>
    <property type="project" value="UniProtKB-UniRule"/>
</dbReference>
<evidence type="ECO:0000256" key="8">
    <source>
        <dbReference type="ARBA" id="ARBA00022777"/>
    </source>
</evidence>
<dbReference type="InterPro" id="IPR015864">
    <property type="entry name" value="FAD_synthase"/>
</dbReference>
<dbReference type="EMBL" id="DVFJ01000036">
    <property type="protein sequence ID" value="HIQ72458.1"/>
    <property type="molecule type" value="Genomic_DNA"/>
</dbReference>
<comment type="catalytic activity">
    <reaction evidence="12 14">
        <text>riboflavin + ATP = FMN + ADP + H(+)</text>
        <dbReference type="Rhea" id="RHEA:14357"/>
        <dbReference type="ChEBI" id="CHEBI:15378"/>
        <dbReference type="ChEBI" id="CHEBI:30616"/>
        <dbReference type="ChEBI" id="CHEBI:57986"/>
        <dbReference type="ChEBI" id="CHEBI:58210"/>
        <dbReference type="ChEBI" id="CHEBI:456216"/>
        <dbReference type="EC" id="2.7.1.26"/>
    </reaction>
</comment>
<evidence type="ECO:0000256" key="7">
    <source>
        <dbReference type="ARBA" id="ARBA00022741"/>
    </source>
</evidence>
<evidence type="ECO:0000256" key="6">
    <source>
        <dbReference type="ARBA" id="ARBA00022695"/>
    </source>
</evidence>
<dbReference type="InterPro" id="IPR023468">
    <property type="entry name" value="Riboflavin_kinase"/>
</dbReference>
<dbReference type="PANTHER" id="PTHR22749:SF6">
    <property type="entry name" value="RIBOFLAVIN KINASE"/>
    <property type="match status" value="1"/>
</dbReference>
<evidence type="ECO:0000256" key="12">
    <source>
        <dbReference type="ARBA" id="ARBA00047880"/>
    </source>
</evidence>
<evidence type="ECO:0000256" key="5">
    <source>
        <dbReference type="ARBA" id="ARBA00022679"/>
    </source>
</evidence>
<dbReference type="InterPro" id="IPR002606">
    <property type="entry name" value="Riboflavin_kinase_bac"/>
</dbReference>
<reference evidence="16" key="1">
    <citation type="submission" date="2020-10" db="EMBL/GenBank/DDBJ databases">
        <authorList>
            <person name="Gilroy R."/>
        </authorList>
    </citation>
    <scope>NUCLEOTIDE SEQUENCE</scope>
    <source>
        <strain evidence="16">ChiSxjej2B14-6234</strain>
    </source>
</reference>
<dbReference type="GO" id="GO:0003919">
    <property type="term" value="F:FMN adenylyltransferase activity"/>
    <property type="evidence" value="ECO:0007669"/>
    <property type="project" value="UniProtKB-UniRule"/>
</dbReference>
<protein>
    <recommendedName>
        <fullName evidence="14">Riboflavin biosynthesis protein</fullName>
    </recommendedName>
    <domain>
        <recommendedName>
            <fullName evidence="14">Riboflavin kinase</fullName>
            <ecNumber evidence="14">2.7.1.26</ecNumber>
        </recommendedName>
        <alternativeName>
            <fullName evidence="14">Flavokinase</fullName>
        </alternativeName>
    </domain>
    <domain>
        <recommendedName>
            <fullName evidence="14">FMN adenylyltransferase</fullName>
            <ecNumber evidence="14">2.7.7.2</ecNumber>
        </recommendedName>
        <alternativeName>
            <fullName evidence="14">FAD pyrophosphorylase</fullName>
        </alternativeName>
        <alternativeName>
            <fullName evidence="14">FAD synthase</fullName>
        </alternativeName>
    </domain>
</protein>
<sequence length="309" mass="34367">MKLLTHEALWQGPETVVALGTFDGVHVGHARLIRKANHLAALYDLQSVVQTFSNHPLEALAPQRVPPMLTTRAEKIATISAYRPDAMVMRPFDREFASRSPEAFVRSLVETLRPRHVVVGFNYTFGERGAGTPQTLCELGPHYGFETHVVDAVLRGTEPVSSSRIRAALSAGRMGEATDMLGRPYSLCGVVVHGKHLGHELGFPTANIAWPQGKAIPPRGVYFARVWMEGLPYLAVLNIGTHPTAPEGPPSMEAHLLDFEGDLYGKHLRAELWRFSRPERRFESLDALKAQIGRDLELTRAFFRERLHG</sequence>
<dbReference type="InterPro" id="IPR014729">
    <property type="entry name" value="Rossmann-like_a/b/a_fold"/>
</dbReference>
<keyword evidence="8 14" id="KW-0418">Kinase</keyword>
<dbReference type="GO" id="GO:0005524">
    <property type="term" value="F:ATP binding"/>
    <property type="evidence" value="ECO:0007669"/>
    <property type="project" value="UniProtKB-UniRule"/>
</dbReference>
<feature type="domain" description="Riboflavin kinase" evidence="15">
    <location>
        <begin position="180"/>
        <end position="304"/>
    </location>
</feature>
<dbReference type="GO" id="GO:0009398">
    <property type="term" value="P:FMN biosynthetic process"/>
    <property type="evidence" value="ECO:0007669"/>
    <property type="project" value="UniProtKB-UniRule"/>
</dbReference>
<gene>
    <name evidence="16" type="ORF">IAB73_09670</name>
</gene>
<comment type="caution">
    <text evidence="16">The sequence shown here is derived from an EMBL/GenBank/DDBJ whole genome shotgun (WGS) entry which is preliminary data.</text>
</comment>
<proteinExistence type="inferred from homology"/>
<dbReference type="NCBIfam" id="TIGR00083">
    <property type="entry name" value="ribF"/>
    <property type="match status" value="1"/>
</dbReference>
<evidence type="ECO:0000256" key="2">
    <source>
        <dbReference type="ARBA" id="ARBA00005201"/>
    </source>
</evidence>
<evidence type="ECO:0000256" key="1">
    <source>
        <dbReference type="ARBA" id="ARBA00004726"/>
    </source>
</evidence>
<dbReference type="CDD" id="cd02064">
    <property type="entry name" value="FAD_synthetase_N"/>
    <property type="match status" value="1"/>
</dbReference>
<keyword evidence="11" id="KW-0511">Multifunctional enzyme</keyword>
<evidence type="ECO:0000259" key="15">
    <source>
        <dbReference type="SMART" id="SM00904"/>
    </source>
</evidence>
<dbReference type="Gene3D" id="3.40.50.620">
    <property type="entry name" value="HUPs"/>
    <property type="match status" value="1"/>
</dbReference>
<dbReference type="FunFam" id="3.40.50.620:FF:000021">
    <property type="entry name" value="Riboflavin biosynthesis protein"/>
    <property type="match status" value="1"/>
</dbReference>
<dbReference type="Proteomes" id="UP000886887">
    <property type="component" value="Unassembled WGS sequence"/>
</dbReference>
<dbReference type="EC" id="2.7.7.2" evidence="14"/>
<keyword evidence="5 14" id="KW-0808">Transferase</keyword>
<evidence type="ECO:0000256" key="13">
    <source>
        <dbReference type="ARBA" id="ARBA00049494"/>
    </source>
</evidence>
<dbReference type="GO" id="GO:0009231">
    <property type="term" value="P:riboflavin biosynthetic process"/>
    <property type="evidence" value="ECO:0007669"/>
    <property type="project" value="InterPro"/>
</dbReference>
<evidence type="ECO:0000256" key="4">
    <source>
        <dbReference type="ARBA" id="ARBA00022643"/>
    </source>
</evidence>
<dbReference type="NCBIfam" id="NF004162">
    <property type="entry name" value="PRK05627.1-5"/>
    <property type="match status" value="1"/>
</dbReference>
<dbReference type="PANTHER" id="PTHR22749">
    <property type="entry name" value="RIBOFLAVIN KINASE/FMN ADENYLYLTRANSFERASE"/>
    <property type="match status" value="1"/>
</dbReference>
<dbReference type="Pfam" id="PF06574">
    <property type="entry name" value="FAD_syn"/>
    <property type="match status" value="1"/>
</dbReference>
<dbReference type="EC" id="2.7.1.26" evidence="14"/>